<dbReference type="VEuPathDB" id="FungiDB:AMAG_05962"/>
<dbReference type="OrthoDB" id="5579920at2759"/>
<dbReference type="PROSITE" id="PS50275">
    <property type="entry name" value="SAC"/>
    <property type="match status" value="1"/>
</dbReference>
<evidence type="ECO:0000313" key="3">
    <source>
        <dbReference type="Proteomes" id="UP000054350"/>
    </source>
</evidence>
<dbReference type="InterPro" id="IPR002013">
    <property type="entry name" value="SAC_dom"/>
</dbReference>
<dbReference type="Proteomes" id="UP000054350">
    <property type="component" value="Unassembled WGS sequence"/>
</dbReference>
<accession>A0A0L0SDL9</accession>
<dbReference type="EMBL" id="GG745336">
    <property type="protein sequence ID" value="KNE60581.1"/>
    <property type="molecule type" value="Genomic_DNA"/>
</dbReference>
<dbReference type="GO" id="GO:0005783">
    <property type="term" value="C:endoplasmic reticulum"/>
    <property type="evidence" value="ECO:0007669"/>
    <property type="project" value="TreeGrafter"/>
</dbReference>
<dbReference type="PANTHER" id="PTHR45662">
    <property type="entry name" value="PHOSPHATIDYLINOSITIDE PHOSPHATASE SAC1"/>
    <property type="match status" value="1"/>
</dbReference>
<name>A0A0L0SDL9_ALLM3</name>
<reference evidence="2 3" key="1">
    <citation type="submission" date="2009-11" db="EMBL/GenBank/DDBJ databases">
        <title>Annotation of Allomyces macrogynus ATCC 38327.</title>
        <authorList>
            <consortium name="The Broad Institute Genome Sequencing Platform"/>
            <person name="Russ C."/>
            <person name="Cuomo C."/>
            <person name="Burger G."/>
            <person name="Gray M.W."/>
            <person name="Holland P.W.H."/>
            <person name="King N."/>
            <person name="Lang F.B.F."/>
            <person name="Roger A.J."/>
            <person name="Ruiz-Trillo I."/>
            <person name="Young S.K."/>
            <person name="Zeng Q."/>
            <person name="Gargeya S."/>
            <person name="Fitzgerald M."/>
            <person name="Haas B."/>
            <person name="Abouelleil A."/>
            <person name="Alvarado L."/>
            <person name="Arachchi H.M."/>
            <person name="Berlin A."/>
            <person name="Chapman S.B."/>
            <person name="Gearin G."/>
            <person name="Goldberg J."/>
            <person name="Griggs A."/>
            <person name="Gujja S."/>
            <person name="Hansen M."/>
            <person name="Heiman D."/>
            <person name="Howarth C."/>
            <person name="Larimer J."/>
            <person name="Lui A."/>
            <person name="MacDonald P.J.P."/>
            <person name="McCowen C."/>
            <person name="Montmayeur A."/>
            <person name="Murphy C."/>
            <person name="Neiman D."/>
            <person name="Pearson M."/>
            <person name="Priest M."/>
            <person name="Roberts A."/>
            <person name="Saif S."/>
            <person name="Shea T."/>
            <person name="Sisk P."/>
            <person name="Stolte C."/>
            <person name="Sykes S."/>
            <person name="Wortman J."/>
            <person name="Nusbaum C."/>
            <person name="Birren B."/>
        </authorList>
    </citation>
    <scope>NUCLEOTIDE SEQUENCE [LARGE SCALE GENOMIC DNA]</scope>
    <source>
        <strain evidence="2 3">ATCC 38327</strain>
    </source>
</reference>
<feature type="domain" description="SAC" evidence="1">
    <location>
        <begin position="185"/>
        <end position="473"/>
    </location>
</feature>
<dbReference type="Pfam" id="PF02383">
    <property type="entry name" value="Syja_N"/>
    <property type="match status" value="1"/>
</dbReference>
<evidence type="ECO:0000313" key="2">
    <source>
        <dbReference type="EMBL" id="KNE60581.1"/>
    </source>
</evidence>
<keyword evidence="3" id="KW-1185">Reference proteome</keyword>
<organism evidence="2 3">
    <name type="scientific">Allomyces macrogynus (strain ATCC 38327)</name>
    <name type="common">Allomyces javanicus var. macrogynus</name>
    <dbReference type="NCBI Taxonomy" id="578462"/>
    <lineage>
        <taxon>Eukaryota</taxon>
        <taxon>Fungi</taxon>
        <taxon>Fungi incertae sedis</taxon>
        <taxon>Blastocladiomycota</taxon>
        <taxon>Blastocladiomycetes</taxon>
        <taxon>Blastocladiales</taxon>
        <taxon>Blastocladiaceae</taxon>
        <taxon>Allomyces</taxon>
    </lineage>
</organism>
<dbReference type="eggNOG" id="KOG1890">
    <property type="taxonomic scope" value="Eukaryota"/>
</dbReference>
<dbReference type="GO" id="GO:0043812">
    <property type="term" value="F:phosphatidylinositol-4-phosphate phosphatase activity"/>
    <property type="evidence" value="ECO:0007669"/>
    <property type="project" value="TreeGrafter"/>
</dbReference>
<sequence length="527" mass="56502">MADLNSTKAYNPSAPDAAAFVTRKPAPAPGAPIHVLNDGSLVVEPLPTFALSTTTAHRRRSSLAPPEQVLVYAPSLDGDTNRDEQSPPSLGSRQLAAAALRTACGHQTVVRECVHFGLIGVLDFPFSQYLLYIAGAAFVADFPVPGTGTLAPVYRVTAVDALPIATDPYLSMSEEQYEAETLRDVLAVFNEHPLSFSHHADLTISVQEWGVAANSSTLGGNPSYAFNHHLLQNPLAVLPAAVARDFLVPVVAGYVGQSTIPAHAPSTAAAIPMVITVISRIRTNRLGRRYYSRGLDPRTAHCANTTESELVIWRSDQQARVASFVQWRGSVPLEWTQLPKGFEAKPAAVLSARPILADPVRAYLIVTGAFARFERTALIDLLDRASSAEAALSTAFAAACADVDGATYVSCPVARRDRHAYSTAARIALAHLDGTLITVAEPGRGVTTRQSVLPRTNCLDSIDRTNLVQYFLAEAQRLWRANGHAIARWNLGTRAVCQSLLLDAGGGGGAVEDAATVLARRMRWSWC</sequence>
<dbReference type="STRING" id="578462.A0A0L0SDL9"/>
<reference evidence="3" key="2">
    <citation type="submission" date="2009-11" db="EMBL/GenBank/DDBJ databases">
        <title>The Genome Sequence of Allomyces macrogynus strain ATCC 38327.</title>
        <authorList>
            <consortium name="The Broad Institute Genome Sequencing Platform"/>
            <person name="Russ C."/>
            <person name="Cuomo C."/>
            <person name="Shea T."/>
            <person name="Young S.K."/>
            <person name="Zeng Q."/>
            <person name="Koehrsen M."/>
            <person name="Haas B."/>
            <person name="Borodovsky M."/>
            <person name="Guigo R."/>
            <person name="Alvarado L."/>
            <person name="Berlin A."/>
            <person name="Borenstein D."/>
            <person name="Chen Z."/>
            <person name="Engels R."/>
            <person name="Freedman E."/>
            <person name="Gellesch M."/>
            <person name="Goldberg J."/>
            <person name="Griggs A."/>
            <person name="Gujja S."/>
            <person name="Heiman D."/>
            <person name="Hepburn T."/>
            <person name="Howarth C."/>
            <person name="Jen D."/>
            <person name="Larson L."/>
            <person name="Lewis B."/>
            <person name="Mehta T."/>
            <person name="Park D."/>
            <person name="Pearson M."/>
            <person name="Roberts A."/>
            <person name="Saif S."/>
            <person name="Shenoy N."/>
            <person name="Sisk P."/>
            <person name="Stolte C."/>
            <person name="Sykes S."/>
            <person name="Walk T."/>
            <person name="White J."/>
            <person name="Yandava C."/>
            <person name="Burger G."/>
            <person name="Gray M.W."/>
            <person name="Holland P.W.H."/>
            <person name="King N."/>
            <person name="Lang F.B.F."/>
            <person name="Roger A.J."/>
            <person name="Ruiz-Trillo I."/>
            <person name="Lander E."/>
            <person name="Nusbaum C."/>
        </authorList>
    </citation>
    <scope>NUCLEOTIDE SEQUENCE [LARGE SCALE GENOMIC DNA]</scope>
    <source>
        <strain evidence="3">ATCC 38327</strain>
    </source>
</reference>
<gene>
    <name evidence="2" type="ORF">AMAG_05962</name>
</gene>
<dbReference type="AlphaFoldDB" id="A0A0L0SDL9"/>
<dbReference type="PANTHER" id="PTHR45662:SF2">
    <property type="entry name" value="PHOSPHATIDYLINOSITOL-3-PHOSPHATASE SAC1"/>
    <property type="match status" value="1"/>
</dbReference>
<dbReference type="GO" id="GO:0046856">
    <property type="term" value="P:phosphatidylinositol dephosphorylation"/>
    <property type="evidence" value="ECO:0007669"/>
    <property type="project" value="TreeGrafter"/>
</dbReference>
<protein>
    <recommendedName>
        <fullName evidence="1">SAC domain-containing protein</fullName>
    </recommendedName>
</protein>
<evidence type="ECO:0000259" key="1">
    <source>
        <dbReference type="PROSITE" id="PS50275"/>
    </source>
</evidence>
<proteinExistence type="predicted"/>